<comment type="caution">
    <text evidence="2">The sequence shown here is derived from an EMBL/GenBank/DDBJ whole genome shotgun (WGS) entry which is preliminary data.</text>
</comment>
<proteinExistence type="predicted"/>
<protein>
    <submittedName>
        <fullName evidence="2">Uncharacterized protein</fullName>
    </submittedName>
</protein>
<sequence>MKTVEELEKEINNVEETLNNLKTKVEELKKSKNGFGPTPKDWKPKRGEKYWTAYYNLNPTFFICDEREISKNIIKYNRIFKTKEECKLYCRIQKAFMDASREYVLNKYNYVLRYAHEGGEVFITPYTNVQPTELFFDSEETVQNLIDKFGEENIKRYYLGVY</sequence>
<dbReference type="AlphaFoldDB" id="A0AAW4VI19"/>
<organism evidence="2 3">
    <name type="scientific">Faecalibacillus intestinalis</name>
    <dbReference type="NCBI Taxonomy" id="1982626"/>
    <lineage>
        <taxon>Bacteria</taxon>
        <taxon>Bacillati</taxon>
        <taxon>Bacillota</taxon>
        <taxon>Erysipelotrichia</taxon>
        <taxon>Erysipelotrichales</taxon>
        <taxon>Coprobacillaceae</taxon>
        <taxon>Faecalibacillus</taxon>
    </lineage>
</organism>
<evidence type="ECO:0000313" key="2">
    <source>
        <dbReference type="EMBL" id="MCB8563274.1"/>
    </source>
</evidence>
<name>A0AAW4VI19_9FIRM</name>
<evidence type="ECO:0000256" key="1">
    <source>
        <dbReference type="SAM" id="Coils"/>
    </source>
</evidence>
<gene>
    <name evidence="2" type="ORF">LJD74_14895</name>
</gene>
<reference evidence="2" key="1">
    <citation type="submission" date="2021-10" db="EMBL/GenBank/DDBJ databases">
        <title>Collection of gut derived symbiotic bacterial strains cultured from healthy donors.</title>
        <authorList>
            <person name="Lin H."/>
            <person name="Littmann E."/>
            <person name="Kohout C."/>
            <person name="Pamer E.G."/>
        </authorList>
    </citation>
    <scope>NUCLEOTIDE SEQUENCE</scope>
    <source>
        <strain evidence="2">DFI.5.2</strain>
    </source>
</reference>
<keyword evidence="1" id="KW-0175">Coiled coil</keyword>
<accession>A0AAW4VI19</accession>
<dbReference type="Proteomes" id="UP001197827">
    <property type="component" value="Unassembled WGS sequence"/>
</dbReference>
<evidence type="ECO:0000313" key="3">
    <source>
        <dbReference type="Proteomes" id="UP001197827"/>
    </source>
</evidence>
<dbReference type="RefSeq" id="WP_117574500.1">
    <property type="nucleotide sequence ID" value="NZ_JAJDKQ010000054.1"/>
</dbReference>
<dbReference type="EMBL" id="JAJDKQ010000054">
    <property type="protein sequence ID" value="MCB8563274.1"/>
    <property type="molecule type" value="Genomic_DNA"/>
</dbReference>
<feature type="coiled-coil region" evidence="1">
    <location>
        <begin position="4"/>
        <end position="31"/>
    </location>
</feature>